<dbReference type="PANTHER" id="PTHR22799">
    <property type="entry name" value="TETRANECTIN-RELATED"/>
    <property type="match status" value="1"/>
</dbReference>
<dbReference type="AlphaFoldDB" id="A0A674CD06"/>
<dbReference type="SUPFAM" id="SSF57944">
    <property type="entry name" value="Triple coiled coil domain of C-type lectins"/>
    <property type="match status" value="1"/>
</dbReference>
<name>A0A674CD06_SALTR</name>
<dbReference type="InterPro" id="IPR016186">
    <property type="entry name" value="C-type_lectin-like/link_sf"/>
</dbReference>
<feature type="signal peptide" evidence="4">
    <location>
        <begin position="1"/>
        <end position="22"/>
    </location>
</feature>
<proteinExistence type="predicted"/>
<dbReference type="CDD" id="cd03596">
    <property type="entry name" value="CLECT_tetranectin_like"/>
    <property type="match status" value="1"/>
</dbReference>
<feature type="chain" id="PRO_5025482337" evidence="4">
    <location>
        <begin position="23"/>
        <end position="234"/>
    </location>
</feature>
<reference evidence="6" key="2">
    <citation type="submission" date="2025-09" db="UniProtKB">
        <authorList>
            <consortium name="Ensembl"/>
        </authorList>
    </citation>
    <scope>IDENTIFICATION</scope>
</reference>
<dbReference type="InterPro" id="IPR018378">
    <property type="entry name" value="C-type_lectin_CS"/>
</dbReference>
<evidence type="ECO:0000256" key="4">
    <source>
        <dbReference type="SAM" id="SignalP"/>
    </source>
</evidence>
<evidence type="ECO:0000313" key="7">
    <source>
        <dbReference type="Proteomes" id="UP000472277"/>
    </source>
</evidence>
<keyword evidence="3" id="KW-0472">Membrane</keyword>
<dbReference type="SUPFAM" id="SSF56436">
    <property type="entry name" value="C-type lectin-like"/>
    <property type="match status" value="1"/>
</dbReference>
<dbReference type="PANTHER" id="PTHR22799:SF2">
    <property type="entry name" value="C-TYPE LECTIN DOMAIN FAMILY 3 MEMBER A"/>
    <property type="match status" value="1"/>
</dbReference>
<dbReference type="GO" id="GO:0001503">
    <property type="term" value="P:ossification"/>
    <property type="evidence" value="ECO:0007669"/>
    <property type="project" value="TreeGrafter"/>
</dbReference>
<dbReference type="Gene3D" id="3.10.100.10">
    <property type="entry name" value="Mannose-Binding Protein A, subunit A"/>
    <property type="match status" value="1"/>
</dbReference>
<evidence type="ECO:0000256" key="2">
    <source>
        <dbReference type="ARBA" id="ARBA00023157"/>
    </source>
</evidence>
<keyword evidence="2" id="KW-1015">Disulfide bond</keyword>
<protein>
    <submittedName>
        <fullName evidence="6">C-type lectin domain family 3 member A</fullName>
    </submittedName>
</protein>
<reference evidence="6" key="1">
    <citation type="submission" date="2025-08" db="UniProtKB">
        <authorList>
            <consortium name="Ensembl"/>
        </authorList>
    </citation>
    <scope>IDENTIFICATION</scope>
</reference>
<evidence type="ECO:0000256" key="1">
    <source>
        <dbReference type="ARBA" id="ARBA00022734"/>
    </source>
</evidence>
<keyword evidence="4" id="KW-0732">Signal</keyword>
<dbReference type="InterPro" id="IPR001304">
    <property type="entry name" value="C-type_lectin-like"/>
</dbReference>
<dbReference type="Ensembl" id="ENSSTUT00000086728.1">
    <property type="protein sequence ID" value="ENSSTUP00000081492.1"/>
    <property type="gene ID" value="ENSSTUG00000035920.1"/>
</dbReference>
<evidence type="ECO:0000313" key="6">
    <source>
        <dbReference type="Ensembl" id="ENSSTUP00000081492.1"/>
    </source>
</evidence>
<organism evidence="6 7">
    <name type="scientific">Salmo trutta</name>
    <name type="common">Brown trout</name>
    <dbReference type="NCBI Taxonomy" id="8032"/>
    <lineage>
        <taxon>Eukaryota</taxon>
        <taxon>Metazoa</taxon>
        <taxon>Chordata</taxon>
        <taxon>Craniata</taxon>
        <taxon>Vertebrata</taxon>
        <taxon>Euteleostomi</taxon>
        <taxon>Actinopterygii</taxon>
        <taxon>Neopterygii</taxon>
        <taxon>Teleostei</taxon>
        <taxon>Protacanthopterygii</taxon>
        <taxon>Salmoniformes</taxon>
        <taxon>Salmonidae</taxon>
        <taxon>Salmoninae</taxon>
        <taxon>Salmo</taxon>
    </lineage>
</organism>
<accession>A0A674CD06</accession>
<dbReference type="OMA" id="RYICEFL"/>
<dbReference type="PROSITE" id="PS50041">
    <property type="entry name" value="C_TYPE_LECTIN_2"/>
    <property type="match status" value="1"/>
</dbReference>
<dbReference type="FunFam" id="3.10.100.10:FF:000010">
    <property type="entry name" value="C-type lectin domain family 3 member A"/>
    <property type="match status" value="1"/>
</dbReference>
<keyword evidence="3" id="KW-1133">Transmembrane helix</keyword>
<dbReference type="GO" id="GO:0005615">
    <property type="term" value="C:extracellular space"/>
    <property type="evidence" value="ECO:0007669"/>
    <property type="project" value="TreeGrafter"/>
</dbReference>
<dbReference type="FunCoup" id="A0A674CD06">
    <property type="interactions" value="1415"/>
</dbReference>
<evidence type="ECO:0000256" key="3">
    <source>
        <dbReference type="SAM" id="Phobius"/>
    </source>
</evidence>
<gene>
    <name evidence="6" type="primary">CLEC3A</name>
</gene>
<dbReference type="InterPro" id="IPR016187">
    <property type="entry name" value="CTDL_fold"/>
</dbReference>
<dbReference type="GO" id="GO:0030246">
    <property type="term" value="F:carbohydrate binding"/>
    <property type="evidence" value="ECO:0007669"/>
    <property type="project" value="UniProtKB-KW"/>
</dbReference>
<dbReference type="Proteomes" id="UP000472277">
    <property type="component" value="Chromosome 12"/>
</dbReference>
<feature type="transmembrane region" description="Helical" evidence="3">
    <location>
        <begin position="49"/>
        <end position="71"/>
    </location>
</feature>
<dbReference type="GeneTree" id="ENSGT00950000183186"/>
<keyword evidence="7" id="KW-1185">Reference proteome</keyword>
<sequence>MAHLVLPIFLVISLTLLHQGYSHPSRTRKAVPAPQRGNTHHTHYTKLQWLYYVFLYIFSLTCLPACLCFYGDTAADEDDVKSQLEKLWQEVNSLKEISALQTVCLRGIKAHRKCYLTIEEPKHYHEANEHCIAWGGTLATPRDLNENNDLRDYAKRSAPGTKEFWIGVTDIVKEGQYVDVNSMPISYFNWDKTKKQPTGTKRESCVVLSLAAQGKWHDEVCLGKKKYICEYPIP</sequence>
<dbReference type="Pfam" id="PF00059">
    <property type="entry name" value="Lectin_C"/>
    <property type="match status" value="1"/>
</dbReference>
<keyword evidence="1" id="KW-0430">Lectin</keyword>
<dbReference type="InterPro" id="IPR051663">
    <property type="entry name" value="CLec_Tetranectin-domain"/>
</dbReference>
<feature type="domain" description="C-type lectin" evidence="5">
    <location>
        <begin position="110"/>
        <end position="230"/>
    </location>
</feature>
<dbReference type="SMART" id="SM00034">
    <property type="entry name" value="CLECT"/>
    <property type="match status" value="1"/>
</dbReference>
<dbReference type="InParanoid" id="A0A674CD06"/>
<dbReference type="PROSITE" id="PS00615">
    <property type="entry name" value="C_TYPE_LECTIN_1"/>
    <property type="match status" value="1"/>
</dbReference>
<keyword evidence="3" id="KW-0812">Transmembrane</keyword>
<evidence type="ECO:0000259" key="5">
    <source>
        <dbReference type="PROSITE" id="PS50041"/>
    </source>
</evidence>